<evidence type="ECO:0000256" key="3">
    <source>
        <dbReference type="ARBA" id="ARBA00022840"/>
    </source>
</evidence>
<dbReference type="Gene3D" id="3.40.50.300">
    <property type="entry name" value="P-loop containing nucleotide triphosphate hydrolases"/>
    <property type="match status" value="1"/>
</dbReference>
<dbReference type="InterPro" id="IPR050166">
    <property type="entry name" value="ABC_transporter_ATP-bind"/>
</dbReference>
<dbReference type="GO" id="GO:0005524">
    <property type="term" value="F:ATP binding"/>
    <property type="evidence" value="ECO:0007669"/>
    <property type="project" value="UniProtKB-KW"/>
</dbReference>
<dbReference type="InterPro" id="IPR003593">
    <property type="entry name" value="AAA+_ATPase"/>
</dbReference>
<dbReference type="PROSITE" id="PS00211">
    <property type="entry name" value="ABC_TRANSPORTER_1"/>
    <property type="match status" value="1"/>
</dbReference>
<dbReference type="InterPro" id="IPR017871">
    <property type="entry name" value="ABC_transporter-like_CS"/>
</dbReference>
<dbReference type="PROSITE" id="PS50893">
    <property type="entry name" value="ABC_TRANSPORTER_2"/>
    <property type="match status" value="1"/>
</dbReference>
<sequence>MNIASNCLRIENLSKKYVSEKDKVVHALGSTTIDIKENDFVCIVGPSGCGKSTLLRIIAGLEAATTGKVFFYGKELKEPTRDIGMIFQQYSLLPWRTVEDNIVLGLEFRKESNAIKKEAAEKFLNIIGMGEFRNAYPFELSGGMQQRVAIARALANDPKVLLMDEPFGALDAHTRILMQRELLRIWRDNRKTILFVTHSVDEAIYLADKIIVMSSRPGTIKKVIDVDMPRPRDRSNVLYGAMSNEILNMLDDEINKGNNYKIEMQDF</sequence>
<keyword evidence="6" id="KW-1185">Reference proteome</keyword>
<dbReference type="RefSeq" id="WP_255229069.1">
    <property type="nucleotide sequence ID" value="NZ_JAJEKE010000024.1"/>
</dbReference>
<accession>A0ABT1NJR7</accession>
<feature type="domain" description="ABC transporter" evidence="4">
    <location>
        <begin position="8"/>
        <end position="240"/>
    </location>
</feature>
<dbReference type="PANTHER" id="PTHR42788">
    <property type="entry name" value="TAURINE IMPORT ATP-BINDING PROTEIN-RELATED"/>
    <property type="match status" value="1"/>
</dbReference>
<keyword evidence="3 5" id="KW-0067">ATP-binding</keyword>
<evidence type="ECO:0000259" key="4">
    <source>
        <dbReference type="PROSITE" id="PS50893"/>
    </source>
</evidence>
<keyword evidence="1" id="KW-0813">Transport</keyword>
<evidence type="ECO:0000313" key="5">
    <source>
        <dbReference type="EMBL" id="MCQ1531520.1"/>
    </source>
</evidence>
<dbReference type="CDD" id="cd03293">
    <property type="entry name" value="ABC_NrtD_SsuB_transporters"/>
    <property type="match status" value="1"/>
</dbReference>
<dbReference type="InterPro" id="IPR027417">
    <property type="entry name" value="P-loop_NTPase"/>
</dbReference>
<keyword evidence="2" id="KW-0547">Nucleotide-binding</keyword>
<dbReference type="EMBL" id="JAJEKE010000024">
    <property type="protein sequence ID" value="MCQ1531520.1"/>
    <property type="molecule type" value="Genomic_DNA"/>
</dbReference>
<evidence type="ECO:0000313" key="6">
    <source>
        <dbReference type="Proteomes" id="UP001651880"/>
    </source>
</evidence>
<organism evidence="5 6">
    <name type="scientific">Lutispora saccharofermentans</name>
    <dbReference type="NCBI Taxonomy" id="3024236"/>
    <lineage>
        <taxon>Bacteria</taxon>
        <taxon>Bacillati</taxon>
        <taxon>Bacillota</taxon>
        <taxon>Clostridia</taxon>
        <taxon>Lutisporales</taxon>
        <taxon>Lutisporaceae</taxon>
        <taxon>Lutispora</taxon>
    </lineage>
</organism>
<proteinExistence type="predicted"/>
<dbReference type="Pfam" id="PF00005">
    <property type="entry name" value="ABC_tran"/>
    <property type="match status" value="1"/>
</dbReference>
<dbReference type="InterPro" id="IPR003439">
    <property type="entry name" value="ABC_transporter-like_ATP-bd"/>
</dbReference>
<protein>
    <submittedName>
        <fullName evidence="5">ABC transporter ATP-binding protein</fullName>
    </submittedName>
</protein>
<comment type="caution">
    <text evidence="5">The sequence shown here is derived from an EMBL/GenBank/DDBJ whole genome shotgun (WGS) entry which is preliminary data.</text>
</comment>
<dbReference type="PANTHER" id="PTHR42788:SF13">
    <property type="entry name" value="ALIPHATIC SULFONATES IMPORT ATP-BINDING PROTEIN SSUB"/>
    <property type="match status" value="1"/>
</dbReference>
<evidence type="ECO:0000256" key="2">
    <source>
        <dbReference type="ARBA" id="ARBA00022741"/>
    </source>
</evidence>
<name>A0ABT1NJR7_9FIRM</name>
<dbReference type="Proteomes" id="UP001651880">
    <property type="component" value="Unassembled WGS sequence"/>
</dbReference>
<reference evidence="5 6" key="1">
    <citation type="submission" date="2021-10" db="EMBL/GenBank/DDBJ databases">
        <title>Lutispora strain m25 sp. nov., a thermophilic, non-spore-forming bacterium isolated from a lab-scale methanogenic bioreactor digesting anaerobic sludge.</title>
        <authorList>
            <person name="El Houari A."/>
            <person name="Mcdonald J."/>
        </authorList>
    </citation>
    <scope>NUCLEOTIDE SEQUENCE [LARGE SCALE GENOMIC DNA]</scope>
    <source>
        <strain evidence="6">m25</strain>
    </source>
</reference>
<dbReference type="SMART" id="SM00382">
    <property type="entry name" value="AAA"/>
    <property type="match status" value="1"/>
</dbReference>
<gene>
    <name evidence="5" type="ORF">LJD61_18565</name>
</gene>
<dbReference type="SUPFAM" id="SSF52540">
    <property type="entry name" value="P-loop containing nucleoside triphosphate hydrolases"/>
    <property type="match status" value="1"/>
</dbReference>
<evidence type="ECO:0000256" key="1">
    <source>
        <dbReference type="ARBA" id="ARBA00022448"/>
    </source>
</evidence>